<dbReference type="OrthoDB" id="7861411at2"/>
<organism evidence="1 2">
    <name type="scientific">Tritonibacter multivorans</name>
    <dbReference type="NCBI Taxonomy" id="928856"/>
    <lineage>
        <taxon>Bacteria</taxon>
        <taxon>Pseudomonadati</taxon>
        <taxon>Pseudomonadota</taxon>
        <taxon>Alphaproteobacteria</taxon>
        <taxon>Rhodobacterales</taxon>
        <taxon>Paracoccaceae</taxon>
        <taxon>Tritonibacter</taxon>
    </lineage>
</organism>
<gene>
    <name evidence="1" type="ORF">TRM7557_01518</name>
</gene>
<name>A0A0P1GPJ8_9RHOB</name>
<dbReference type="RefSeq" id="WP_131727527.1">
    <property type="nucleotide sequence ID" value="NZ_CYSD01000021.1"/>
</dbReference>
<dbReference type="InterPro" id="IPR011990">
    <property type="entry name" value="TPR-like_helical_dom_sf"/>
</dbReference>
<sequence length="284" mass="31175">MTADDPKAQKDLGLALRTLAWQAKWRGEMEDARILCEQAIEPLAASGARNALADVYSVLAIVHLSQFRFAASDQAVSRAFALLNGNGPFDSHVDLLTTKASLLSNLGKIDEAGECLAQAKEIAKGIEQARLCQNLSRYQLVRGDLREVRVQAASGLVLARACNNRVVLPYLHELLGAALIRQGQHRLARGVLEDGLQLALEDQDKRVECHLLSLLGQIDCNEGDEAHGLTRLERAALVARDMNYPAATSGIRQVLDKMPDPQAKTSEHMRKTRIETILNKTRLS</sequence>
<dbReference type="Proteomes" id="UP000052022">
    <property type="component" value="Unassembled WGS sequence"/>
</dbReference>
<dbReference type="Gene3D" id="1.25.40.10">
    <property type="entry name" value="Tetratricopeptide repeat domain"/>
    <property type="match status" value="2"/>
</dbReference>
<dbReference type="AlphaFoldDB" id="A0A0P1GPJ8"/>
<dbReference type="SUPFAM" id="SSF48452">
    <property type="entry name" value="TPR-like"/>
    <property type="match status" value="1"/>
</dbReference>
<reference evidence="1 2" key="1">
    <citation type="submission" date="2015-09" db="EMBL/GenBank/DDBJ databases">
        <authorList>
            <consortium name="Swine Surveillance"/>
        </authorList>
    </citation>
    <scope>NUCLEOTIDE SEQUENCE [LARGE SCALE GENOMIC DNA]</scope>
    <source>
        <strain evidence="1 2">CECT 7557</strain>
    </source>
</reference>
<evidence type="ECO:0000313" key="2">
    <source>
        <dbReference type="Proteomes" id="UP000052022"/>
    </source>
</evidence>
<accession>A0A0P1GPJ8</accession>
<protein>
    <submittedName>
        <fullName evidence="1">Putative ATPase</fullName>
    </submittedName>
</protein>
<dbReference type="EMBL" id="CYSD01000021">
    <property type="protein sequence ID" value="CUH77718.1"/>
    <property type="molecule type" value="Genomic_DNA"/>
</dbReference>
<keyword evidence="2" id="KW-1185">Reference proteome</keyword>
<evidence type="ECO:0000313" key="1">
    <source>
        <dbReference type="EMBL" id="CUH77718.1"/>
    </source>
</evidence>
<proteinExistence type="predicted"/>
<dbReference type="STRING" id="928856.SAMN04488049_107129"/>